<protein>
    <submittedName>
        <fullName evidence="3">Uncharacterized protein</fullName>
    </submittedName>
</protein>
<evidence type="ECO:0000256" key="1">
    <source>
        <dbReference type="SAM" id="Coils"/>
    </source>
</evidence>
<accession>A0A4S8I905</accession>
<proteinExistence type="predicted"/>
<feature type="compositionally biased region" description="Gly residues" evidence="2">
    <location>
        <begin position="54"/>
        <end position="68"/>
    </location>
</feature>
<feature type="region of interest" description="Disordered" evidence="2">
    <location>
        <begin position="51"/>
        <end position="72"/>
    </location>
</feature>
<dbReference type="AlphaFoldDB" id="A0A4S8I905"/>
<dbReference type="PANTHER" id="PTHR31865:SF46">
    <property type="entry name" value="(RAPE) HYPOTHETICAL PROTEIN"/>
    <property type="match status" value="1"/>
</dbReference>
<feature type="coiled-coil region" evidence="1">
    <location>
        <begin position="4"/>
        <end position="31"/>
    </location>
</feature>
<dbReference type="InterPro" id="IPR012881">
    <property type="entry name" value="DUF1685"/>
</dbReference>
<keyword evidence="1" id="KW-0175">Coiled coil</keyword>
<keyword evidence="4" id="KW-1185">Reference proteome</keyword>
<name>A0A4S8I905_MUSBA</name>
<reference evidence="3 4" key="1">
    <citation type="journal article" date="2019" name="Nat. Plants">
        <title>Genome sequencing of Musa balbisiana reveals subgenome evolution and function divergence in polyploid bananas.</title>
        <authorList>
            <person name="Yao X."/>
        </authorList>
    </citation>
    <scope>NUCLEOTIDE SEQUENCE [LARGE SCALE GENOMIC DNA]</scope>
    <source>
        <strain evidence="4">cv. DH-PKW</strain>
        <tissue evidence="3">Leaves</tissue>
    </source>
</reference>
<dbReference type="Pfam" id="PF07939">
    <property type="entry name" value="DUF1685"/>
    <property type="match status" value="1"/>
</dbReference>
<dbReference type="PANTHER" id="PTHR31865">
    <property type="entry name" value="OSJNBA0071G03.3 PROTEIN"/>
    <property type="match status" value="1"/>
</dbReference>
<evidence type="ECO:0000313" key="3">
    <source>
        <dbReference type="EMBL" id="THU44470.1"/>
    </source>
</evidence>
<dbReference type="EMBL" id="PYDT01000011">
    <property type="protein sequence ID" value="THU44470.1"/>
    <property type="molecule type" value="Genomic_DNA"/>
</dbReference>
<sequence>MGSYRLEKELAKADQRRAQELEERESEWNCKGWEAAWPRRSRPNGVPLECFVGAGEGSDQGSEGGSGVGRARSLTDDDLEELKACLDLGFGFTYDEIPELCKTLPALVLCYSLSRSLETSAATVASPPIANWKISGPGEMNLLSSFFPSPAREGDQPEEVKATLKFWAQAVACTVRLCS</sequence>
<dbReference type="STRING" id="52838.A0A4S8I905"/>
<gene>
    <name evidence="3" type="ORF">C4D60_Mb02t07720</name>
</gene>
<comment type="caution">
    <text evidence="3">The sequence shown here is derived from an EMBL/GenBank/DDBJ whole genome shotgun (WGS) entry which is preliminary data.</text>
</comment>
<dbReference type="Proteomes" id="UP000317650">
    <property type="component" value="Chromosome 2"/>
</dbReference>
<evidence type="ECO:0000256" key="2">
    <source>
        <dbReference type="SAM" id="MobiDB-lite"/>
    </source>
</evidence>
<organism evidence="3 4">
    <name type="scientific">Musa balbisiana</name>
    <name type="common">Banana</name>
    <dbReference type="NCBI Taxonomy" id="52838"/>
    <lineage>
        <taxon>Eukaryota</taxon>
        <taxon>Viridiplantae</taxon>
        <taxon>Streptophyta</taxon>
        <taxon>Embryophyta</taxon>
        <taxon>Tracheophyta</taxon>
        <taxon>Spermatophyta</taxon>
        <taxon>Magnoliopsida</taxon>
        <taxon>Liliopsida</taxon>
        <taxon>Zingiberales</taxon>
        <taxon>Musaceae</taxon>
        <taxon>Musa</taxon>
    </lineage>
</organism>
<evidence type="ECO:0000313" key="4">
    <source>
        <dbReference type="Proteomes" id="UP000317650"/>
    </source>
</evidence>